<proteinExistence type="predicted"/>
<evidence type="ECO:0000313" key="3">
    <source>
        <dbReference type="Proteomes" id="UP000184498"/>
    </source>
</evidence>
<gene>
    <name evidence="2" type="ORF">SAMN05444371_3305</name>
</gene>
<keyword evidence="3" id="KW-1185">Reference proteome</keyword>
<feature type="coiled-coil region" evidence="1">
    <location>
        <begin position="87"/>
        <end position="114"/>
    </location>
</feature>
<dbReference type="Proteomes" id="UP000184498">
    <property type="component" value="Unassembled WGS sequence"/>
</dbReference>
<dbReference type="AlphaFoldDB" id="A0A1M6UIE8"/>
<accession>A0A1M6UIE8</accession>
<protein>
    <submittedName>
        <fullName evidence="2">Uncharacterized protein</fullName>
    </submittedName>
</protein>
<evidence type="ECO:0000256" key="1">
    <source>
        <dbReference type="SAM" id="Coils"/>
    </source>
</evidence>
<evidence type="ECO:0000313" key="2">
    <source>
        <dbReference type="EMBL" id="SHK68946.1"/>
    </source>
</evidence>
<keyword evidence="1" id="KW-0175">Coiled coil</keyword>
<reference evidence="3" key="1">
    <citation type="submission" date="2016-11" db="EMBL/GenBank/DDBJ databases">
        <authorList>
            <person name="Varghese N."/>
            <person name="Submissions S."/>
        </authorList>
    </citation>
    <scope>NUCLEOTIDE SEQUENCE [LARGE SCALE GENOMIC DNA]</scope>
    <source>
        <strain evidence="3">DSM 18016</strain>
    </source>
</reference>
<name>A0A1M6UIE8_9FLAO</name>
<dbReference type="EMBL" id="FRAM01000005">
    <property type="protein sequence ID" value="SHK68946.1"/>
    <property type="molecule type" value="Genomic_DNA"/>
</dbReference>
<organism evidence="2 3">
    <name type="scientific">Epilithonimonas mollis</name>
    <dbReference type="NCBI Taxonomy" id="216903"/>
    <lineage>
        <taxon>Bacteria</taxon>
        <taxon>Pseudomonadati</taxon>
        <taxon>Bacteroidota</taxon>
        <taxon>Flavobacteriia</taxon>
        <taxon>Flavobacteriales</taxon>
        <taxon>Weeksellaceae</taxon>
        <taxon>Chryseobacterium group</taxon>
        <taxon>Epilithonimonas</taxon>
    </lineage>
</organism>
<dbReference type="RefSeq" id="WP_073000191.1">
    <property type="nucleotide sequence ID" value="NZ_FRAM01000005.1"/>
</dbReference>
<sequence length="182" mass="21934">MKKKKTKSYTLNEHRLALTKYFELTHEWNYTKSIIIEGFDIDRAESTLCLEDFKNVYHNIDLLRNICELRLVVEKPTIDTDYLYEVLQKLYAYIAELTEKLKNLEKIIISISKENIPFLNFDRRKLIRNSKHNFRHFDDEDNLELNINKNNRQFNSKNLIQWTENLKKNLKQLLQTPVLAIQ</sequence>